<organism evidence="10 11">
    <name type="scientific">Tumebacillus permanentifrigoris</name>
    <dbReference type="NCBI Taxonomy" id="378543"/>
    <lineage>
        <taxon>Bacteria</taxon>
        <taxon>Bacillati</taxon>
        <taxon>Bacillota</taxon>
        <taxon>Bacilli</taxon>
        <taxon>Bacillales</taxon>
        <taxon>Alicyclobacillaceae</taxon>
        <taxon>Tumebacillus</taxon>
    </lineage>
</organism>
<dbReference type="NCBIfam" id="TIGR00347">
    <property type="entry name" value="bioD"/>
    <property type="match status" value="1"/>
</dbReference>
<dbReference type="PIRSF" id="PIRSF006755">
    <property type="entry name" value="DTB_synth"/>
    <property type="match status" value="1"/>
</dbReference>
<evidence type="ECO:0000256" key="3">
    <source>
        <dbReference type="ARBA" id="ARBA00022723"/>
    </source>
</evidence>
<dbReference type="HAMAP" id="MF_00336">
    <property type="entry name" value="BioD"/>
    <property type="match status" value="1"/>
</dbReference>
<dbReference type="InterPro" id="IPR027417">
    <property type="entry name" value="P-loop_NTPase"/>
</dbReference>
<proteinExistence type="inferred from homology"/>
<comment type="catalytic activity">
    <reaction evidence="9">
        <text>(7R,8S)-7,8-diammoniononanoate + CO2 + ATP = (4R,5S)-dethiobiotin + ADP + phosphate + 3 H(+)</text>
        <dbReference type="Rhea" id="RHEA:15805"/>
        <dbReference type="ChEBI" id="CHEBI:15378"/>
        <dbReference type="ChEBI" id="CHEBI:16526"/>
        <dbReference type="ChEBI" id="CHEBI:30616"/>
        <dbReference type="ChEBI" id="CHEBI:43474"/>
        <dbReference type="ChEBI" id="CHEBI:149469"/>
        <dbReference type="ChEBI" id="CHEBI:149473"/>
        <dbReference type="ChEBI" id="CHEBI:456216"/>
        <dbReference type="EC" id="6.3.3.3"/>
    </reaction>
</comment>
<evidence type="ECO:0000313" key="11">
    <source>
        <dbReference type="Proteomes" id="UP000245634"/>
    </source>
</evidence>
<evidence type="ECO:0000313" key="10">
    <source>
        <dbReference type="EMBL" id="PWK13792.1"/>
    </source>
</evidence>
<dbReference type="PANTHER" id="PTHR43210:SF2">
    <property type="entry name" value="ATP-DEPENDENT DETHIOBIOTIN SYNTHETASE BIOD 2"/>
    <property type="match status" value="1"/>
</dbReference>
<gene>
    <name evidence="9" type="primary">bioD</name>
    <name evidence="10" type="ORF">C7459_10672</name>
</gene>
<feature type="active site" evidence="9">
    <location>
        <position position="36"/>
    </location>
</feature>
<dbReference type="CDD" id="cd03109">
    <property type="entry name" value="DTBS"/>
    <property type="match status" value="1"/>
</dbReference>
<dbReference type="OrthoDB" id="9802097at2"/>
<accession>A0A316DAF2</accession>
<evidence type="ECO:0000256" key="9">
    <source>
        <dbReference type="HAMAP-Rule" id="MF_00336"/>
    </source>
</evidence>
<comment type="subcellular location">
    <subcellularLocation>
        <location evidence="9">Cytoplasm</location>
    </subcellularLocation>
</comment>
<feature type="binding site" evidence="9">
    <location>
        <position position="15"/>
    </location>
    <ligand>
        <name>Mg(2+)</name>
        <dbReference type="ChEBI" id="CHEBI:18420"/>
    </ligand>
</feature>
<dbReference type="Pfam" id="PF13500">
    <property type="entry name" value="AAA_26"/>
    <property type="match status" value="1"/>
</dbReference>
<dbReference type="EMBL" id="QGGL01000006">
    <property type="protein sequence ID" value="PWK13792.1"/>
    <property type="molecule type" value="Genomic_DNA"/>
</dbReference>
<keyword evidence="7 9" id="KW-0460">Magnesium</keyword>
<keyword evidence="11" id="KW-1185">Reference proteome</keyword>
<feature type="binding site" evidence="9">
    <location>
        <begin position="111"/>
        <end position="114"/>
    </location>
    <ligand>
        <name>ATP</name>
        <dbReference type="ChEBI" id="CHEBI:30616"/>
    </ligand>
</feature>
<keyword evidence="4 9" id="KW-0547">Nucleotide-binding</keyword>
<dbReference type="AlphaFoldDB" id="A0A316DAF2"/>
<feature type="binding site" evidence="9">
    <location>
        <position position="40"/>
    </location>
    <ligand>
        <name>substrate</name>
    </ligand>
</feature>
<comment type="function">
    <text evidence="9">Catalyzes a mechanistically unusual reaction, the ATP-dependent insertion of CO2 between the N7 and N8 nitrogen atoms of 7,8-diaminopelargonic acid (DAPA, also called 7,8-diammoniononanoate) to form a ureido ring.</text>
</comment>
<name>A0A316DAF2_9BACL</name>
<dbReference type="InterPro" id="IPR004472">
    <property type="entry name" value="DTB_synth_BioD"/>
</dbReference>
<feature type="binding site" evidence="9">
    <location>
        <position position="50"/>
    </location>
    <ligand>
        <name>Mg(2+)</name>
        <dbReference type="ChEBI" id="CHEBI:18420"/>
    </ligand>
</feature>
<evidence type="ECO:0000256" key="5">
    <source>
        <dbReference type="ARBA" id="ARBA00022756"/>
    </source>
</evidence>
<keyword evidence="6 9" id="KW-0067">ATP-binding</keyword>
<dbReference type="RefSeq" id="WP_109688272.1">
    <property type="nucleotide sequence ID" value="NZ_QGGL01000006.1"/>
</dbReference>
<comment type="catalytic activity">
    <reaction evidence="8">
        <text>(7R,8S)-8-amino-7-(carboxyamino)nonanoate + ATP = (4R,5S)-dethiobiotin + ADP + phosphate + H(+)</text>
        <dbReference type="Rhea" id="RHEA:63684"/>
        <dbReference type="ChEBI" id="CHEBI:15378"/>
        <dbReference type="ChEBI" id="CHEBI:30616"/>
        <dbReference type="ChEBI" id="CHEBI:43474"/>
        <dbReference type="ChEBI" id="CHEBI:149470"/>
        <dbReference type="ChEBI" id="CHEBI:149473"/>
        <dbReference type="ChEBI" id="CHEBI:456216"/>
    </reaction>
</comment>
<evidence type="ECO:0000256" key="4">
    <source>
        <dbReference type="ARBA" id="ARBA00022741"/>
    </source>
</evidence>
<keyword evidence="5 9" id="KW-0093">Biotin biosynthesis</keyword>
<comment type="similarity">
    <text evidence="9">Belongs to the dethiobiotin synthetase family.</text>
</comment>
<evidence type="ECO:0000256" key="2">
    <source>
        <dbReference type="ARBA" id="ARBA00022598"/>
    </source>
</evidence>
<evidence type="ECO:0000256" key="8">
    <source>
        <dbReference type="ARBA" id="ARBA00047386"/>
    </source>
</evidence>
<comment type="caution">
    <text evidence="9">Lacks conserved residue(s) required for the propagation of feature annotation.</text>
</comment>
<dbReference type="GO" id="GO:0005524">
    <property type="term" value="F:ATP binding"/>
    <property type="evidence" value="ECO:0007669"/>
    <property type="project" value="UniProtKB-UniRule"/>
</dbReference>
<evidence type="ECO:0000256" key="6">
    <source>
        <dbReference type="ARBA" id="ARBA00022840"/>
    </source>
</evidence>
<keyword evidence="3 9" id="KW-0479">Metal-binding</keyword>
<dbReference type="GO" id="GO:0005829">
    <property type="term" value="C:cytosol"/>
    <property type="evidence" value="ECO:0007669"/>
    <property type="project" value="TreeGrafter"/>
</dbReference>
<dbReference type="GO" id="GO:0000287">
    <property type="term" value="F:magnesium ion binding"/>
    <property type="evidence" value="ECO:0007669"/>
    <property type="project" value="UniProtKB-UniRule"/>
</dbReference>
<dbReference type="Gene3D" id="3.40.50.300">
    <property type="entry name" value="P-loop containing nucleotide triphosphate hydrolases"/>
    <property type="match status" value="1"/>
</dbReference>
<comment type="caution">
    <text evidence="10">The sequence shown here is derived from an EMBL/GenBank/DDBJ whole genome shotgun (WGS) entry which is preliminary data.</text>
</comment>
<feature type="binding site" evidence="9">
    <location>
        <position position="50"/>
    </location>
    <ligand>
        <name>ATP</name>
        <dbReference type="ChEBI" id="CHEBI:30616"/>
    </ligand>
</feature>
<dbReference type="GO" id="GO:0009102">
    <property type="term" value="P:biotin biosynthetic process"/>
    <property type="evidence" value="ECO:0007669"/>
    <property type="project" value="UniProtKB-UniRule"/>
</dbReference>
<evidence type="ECO:0000256" key="1">
    <source>
        <dbReference type="ARBA" id="ARBA00022490"/>
    </source>
</evidence>
<keyword evidence="2 9" id="KW-0436">Ligase</keyword>
<feature type="binding site" evidence="9">
    <location>
        <begin position="11"/>
        <end position="16"/>
    </location>
    <ligand>
        <name>ATP</name>
        <dbReference type="ChEBI" id="CHEBI:30616"/>
    </ligand>
</feature>
<dbReference type="EC" id="6.3.3.3" evidence="9"/>
<protein>
    <recommendedName>
        <fullName evidence="9">ATP-dependent dethiobiotin synthetase BioD</fullName>
        <ecNumber evidence="9">6.3.3.3</ecNumber>
    </recommendedName>
    <alternativeName>
        <fullName evidence="9">DTB synthetase</fullName>
        <shortName evidence="9">DTBS</shortName>
    </alternativeName>
    <alternativeName>
        <fullName evidence="9">Dethiobiotin synthase</fullName>
    </alternativeName>
</protein>
<comment type="pathway">
    <text evidence="9">Cofactor biosynthesis; biotin biosynthesis; biotin from 7,8-diaminononanoate: step 1/2.</text>
</comment>
<dbReference type="GO" id="GO:0004141">
    <property type="term" value="F:dethiobiotin synthase activity"/>
    <property type="evidence" value="ECO:0007669"/>
    <property type="project" value="UniProtKB-UniRule"/>
</dbReference>
<dbReference type="SUPFAM" id="SSF52540">
    <property type="entry name" value="P-loop containing nucleoside triphosphate hydrolases"/>
    <property type="match status" value="1"/>
</dbReference>
<dbReference type="PANTHER" id="PTHR43210">
    <property type="entry name" value="DETHIOBIOTIN SYNTHETASE"/>
    <property type="match status" value="1"/>
</dbReference>
<reference evidence="10 11" key="1">
    <citation type="submission" date="2018-05" db="EMBL/GenBank/DDBJ databases">
        <title>Genomic Encyclopedia of Type Strains, Phase IV (KMG-IV): sequencing the most valuable type-strain genomes for metagenomic binning, comparative biology and taxonomic classification.</title>
        <authorList>
            <person name="Goeker M."/>
        </authorList>
    </citation>
    <scope>NUCLEOTIDE SEQUENCE [LARGE SCALE GENOMIC DNA]</scope>
    <source>
        <strain evidence="10 11">DSM 18773</strain>
    </source>
</reference>
<sequence length="234" mass="25217">MSLFITATDTGVGKTLVSGGITYALRERGLDVGCWKPLQSGELAHDPAGDAMRLKNLADLPDTAEQICGWSFAEPLAPRLAAERAGVALHRRDLLAKYEEVRQLHDYLLIEGAGGLAVPFTADTRVVDLARDLGHPLLLIARAGLGTVNHTVLTVNYAEQNGLNVRGVILSGGGRPDAEISEPFNAAYIEEYTGVPVLGHVPWLGSDPTLEQIRETVEHTVDIDRIARYLFGGD</sequence>
<dbReference type="UniPathway" id="UPA00078">
    <property type="reaction ID" value="UER00161"/>
</dbReference>
<feature type="binding site" evidence="9">
    <location>
        <begin position="202"/>
        <end position="204"/>
    </location>
    <ligand>
        <name>ATP</name>
        <dbReference type="ChEBI" id="CHEBI:30616"/>
    </ligand>
</feature>
<dbReference type="Proteomes" id="UP000245634">
    <property type="component" value="Unassembled WGS sequence"/>
</dbReference>
<evidence type="ECO:0000256" key="7">
    <source>
        <dbReference type="ARBA" id="ARBA00022842"/>
    </source>
</evidence>
<comment type="subunit">
    <text evidence="9">Homodimer.</text>
</comment>
<comment type="cofactor">
    <cofactor evidence="9">
        <name>Mg(2+)</name>
        <dbReference type="ChEBI" id="CHEBI:18420"/>
    </cofactor>
</comment>
<keyword evidence="1 9" id="KW-0963">Cytoplasm</keyword>
<feature type="binding site" evidence="9">
    <location>
        <position position="111"/>
    </location>
    <ligand>
        <name>Mg(2+)</name>
        <dbReference type="ChEBI" id="CHEBI:18420"/>
    </ligand>
</feature>